<accession>A0A061BE05</accession>
<dbReference type="PANTHER" id="PTHR31758">
    <property type="entry name" value="BTB/POZ DOMAIN-CONTAINING PROTEIN YLR108C"/>
    <property type="match status" value="1"/>
</dbReference>
<dbReference type="InterPro" id="IPR011333">
    <property type="entry name" value="SKP1/BTB/POZ_sf"/>
</dbReference>
<name>A0A061BE05_CYBFA</name>
<dbReference type="PhylomeDB" id="A0A061BE05"/>
<reference evidence="1" key="1">
    <citation type="journal article" date="2014" name="Genome Announc.">
        <title>Genome sequence of the yeast Cyberlindnera fabianii (Hansenula fabianii).</title>
        <authorList>
            <person name="Freel K.C."/>
            <person name="Sarilar V."/>
            <person name="Neuveglise C."/>
            <person name="Devillers H."/>
            <person name="Friedrich A."/>
            <person name="Schacherer J."/>
        </authorList>
    </citation>
    <scope>NUCLEOTIDE SEQUENCE</scope>
    <source>
        <strain evidence="1">YJS4271</strain>
    </source>
</reference>
<dbReference type="OrthoDB" id="2414723at2759"/>
<organism evidence="1">
    <name type="scientific">Cyberlindnera fabianii</name>
    <name type="common">Yeast</name>
    <name type="synonym">Hansenula fabianii</name>
    <dbReference type="NCBI Taxonomy" id="36022"/>
    <lineage>
        <taxon>Eukaryota</taxon>
        <taxon>Fungi</taxon>
        <taxon>Dikarya</taxon>
        <taxon>Ascomycota</taxon>
        <taxon>Saccharomycotina</taxon>
        <taxon>Saccharomycetes</taxon>
        <taxon>Phaffomycetales</taxon>
        <taxon>Phaffomycetaceae</taxon>
        <taxon>Cyberlindnera</taxon>
    </lineage>
</organism>
<gene>
    <name evidence="1" type="ORF">CYFA0S_22e00166g</name>
</gene>
<sequence>MTEPFDPSIKDILPHEKMYNIQIGTERFTLSGASLSYDAPSYFTNYFSQEGNAEKTLYIDRSPDVFRLIYSHLQGYYLQIDDPDTYTKVFIDSLYYNLPRLRALILNSDYYFANIGGTPFKIPKQFLSGSGNTPNFFTIGSEVIYKDISDVIFNMNWIRPPPQAATTLNRCDVLFKELMLALQGVDIKFRSEDHRRALIREARYYRFNGLVQKLVKHKISYNPFTKREEIIMGLEYLDPKGITLSEAESPVLYQRPFVDDKPRPLVIQIDDPEIEVQTSGKVIGHYKTGKLLAKLFKAYGDFIEDGECVFNLILSPGVLPLNLGKLTLLRCLIAPIVIEDFNRPPKLGMKVLKADVAVNEQDLYKDTKFL</sequence>
<evidence type="ECO:0000313" key="1">
    <source>
        <dbReference type="EMBL" id="CDR46113.1"/>
    </source>
</evidence>
<dbReference type="PANTHER" id="PTHR31758:SF2">
    <property type="entry name" value="BTB_POZ DOMAIN-CONTAINING PROTEIN YLR108C"/>
    <property type="match status" value="1"/>
</dbReference>
<dbReference type="AlphaFoldDB" id="A0A061BE05"/>
<dbReference type="VEuPathDB" id="FungiDB:BON22_1922"/>
<dbReference type="Gene3D" id="3.30.710.10">
    <property type="entry name" value="Potassium Channel Kv1.1, Chain A"/>
    <property type="match status" value="2"/>
</dbReference>
<dbReference type="SUPFAM" id="SSF54695">
    <property type="entry name" value="POZ domain"/>
    <property type="match status" value="2"/>
</dbReference>
<dbReference type="EMBL" id="LK052907">
    <property type="protein sequence ID" value="CDR46113.1"/>
    <property type="molecule type" value="Genomic_DNA"/>
</dbReference>
<protein>
    <submittedName>
        <fullName evidence="1">CYFA0S22e00166g1_1</fullName>
    </submittedName>
</protein>
<proteinExistence type="predicted"/>